<evidence type="ECO:0000256" key="1">
    <source>
        <dbReference type="SAM" id="Phobius"/>
    </source>
</evidence>
<dbReference type="AlphaFoldDB" id="A0A1I7XS94"/>
<dbReference type="WBParaSite" id="Hba_20358">
    <property type="protein sequence ID" value="Hba_20358"/>
    <property type="gene ID" value="Hba_20358"/>
</dbReference>
<accession>A0A1I7XS94</accession>
<feature type="transmembrane region" description="Helical" evidence="1">
    <location>
        <begin position="36"/>
        <end position="54"/>
    </location>
</feature>
<name>A0A1I7XS94_HETBA</name>
<protein>
    <submittedName>
        <fullName evidence="3">G_PROTEIN_RECEP_F1_2 domain-containing protein</fullName>
    </submittedName>
</protein>
<organism evidence="2 3">
    <name type="scientific">Heterorhabditis bacteriophora</name>
    <name type="common">Entomopathogenic nematode worm</name>
    <dbReference type="NCBI Taxonomy" id="37862"/>
    <lineage>
        <taxon>Eukaryota</taxon>
        <taxon>Metazoa</taxon>
        <taxon>Ecdysozoa</taxon>
        <taxon>Nematoda</taxon>
        <taxon>Chromadorea</taxon>
        <taxon>Rhabditida</taxon>
        <taxon>Rhabditina</taxon>
        <taxon>Rhabditomorpha</taxon>
        <taxon>Strongyloidea</taxon>
        <taxon>Heterorhabditidae</taxon>
        <taxon>Heterorhabditis</taxon>
    </lineage>
</organism>
<reference evidence="3" key="1">
    <citation type="submission" date="2016-11" db="UniProtKB">
        <authorList>
            <consortium name="WormBaseParasite"/>
        </authorList>
    </citation>
    <scope>IDENTIFICATION</scope>
</reference>
<keyword evidence="1" id="KW-0472">Membrane</keyword>
<keyword evidence="1" id="KW-0812">Transmembrane</keyword>
<evidence type="ECO:0000313" key="2">
    <source>
        <dbReference type="Proteomes" id="UP000095283"/>
    </source>
</evidence>
<dbReference type="Proteomes" id="UP000095283">
    <property type="component" value="Unplaced"/>
</dbReference>
<proteinExistence type="predicted"/>
<evidence type="ECO:0000313" key="3">
    <source>
        <dbReference type="WBParaSite" id="Hba_20358"/>
    </source>
</evidence>
<keyword evidence="1" id="KW-1133">Transmembrane helix</keyword>
<sequence length="97" mass="10853">MIQRAAWIFLFISEDYPSEAAQLRRINALTVRVGYPLMLAANYAAIWLLTIICAQRFQNNTGFQAICHPSNPWKLRLSCVRRSRGAVTVVVGAAIST</sequence>
<keyword evidence="2" id="KW-1185">Reference proteome</keyword>